<evidence type="ECO:0000256" key="1">
    <source>
        <dbReference type="SAM" id="MobiDB-lite"/>
    </source>
</evidence>
<evidence type="ECO:0000259" key="2">
    <source>
        <dbReference type="Pfam" id="PF13298"/>
    </source>
</evidence>
<sequence>MSLTKYKKKRNFKNTPEPEGQNGKENLFRFVVQRHDATRLHYDFRLELDGVLKSWAVPKGPSMNPEDKRLAVEVEDHPVNYIDFFGIIPEGNYGAGTVDVWDHGVYFPVNEDLEKITEKEALKALKKGELKIFLKGKNLEGGFVLVRLKNDEKNWLLIKHKDEFSVESSFDISKIKSLNSFDSKETGAPKAKTETTKPEPDDKGEEHKAKVNKATKSKNKVELTHLEKIYWPDDKITKGELIEYYESVSKYILPYLKNRPLSLKRNPNGIKGQSFFQKDAGDNAPEWVTTAEIHSESNDKMIDYLVCNDKKSLLYIANLGCIEMNPWNSTVDNLDNPDYIVIDIDPSDKNSFDDVIDVALATKEVLDQAGVKGFCKTSGSSGLHVYIPFNKKHTYDEAKEFAHIIASMVNEKLPDITTLERSLSKRKKNQIYVDYLQNRIGQTLASAYSVRPKPGATVSTPLEWGEVKRGLDFHDFTIKNTLERIEKKGDLFKGVLGKGIDLDKAIQKLEVLQHS</sequence>
<evidence type="ECO:0000313" key="5">
    <source>
        <dbReference type="Proteomes" id="UP000199532"/>
    </source>
</evidence>
<dbReference type="RefSeq" id="WP_090336065.1">
    <property type="nucleotide sequence ID" value="NZ_FNXY01000004.1"/>
</dbReference>
<protein>
    <submittedName>
        <fullName evidence="4">DNA ligase D</fullName>
    </submittedName>
</protein>
<feature type="domain" description="DNA ligase D 3'-phosphoesterase" evidence="2">
    <location>
        <begin position="33"/>
        <end position="147"/>
    </location>
</feature>
<feature type="region of interest" description="Disordered" evidence="1">
    <location>
        <begin position="183"/>
        <end position="212"/>
    </location>
</feature>
<accession>A0A1H6VE59</accession>
<gene>
    <name evidence="4" type="ORF">SAMN04487995_2969</name>
</gene>
<dbReference type="Gene3D" id="3.90.920.10">
    <property type="entry name" value="DNA primase, PRIM domain"/>
    <property type="match status" value="1"/>
</dbReference>
<dbReference type="InterPro" id="IPR014144">
    <property type="entry name" value="LigD_PE_domain"/>
</dbReference>
<feature type="compositionally biased region" description="Basic and acidic residues" evidence="1">
    <location>
        <begin position="183"/>
        <end position="209"/>
    </location>
</feature>
<feature type="compositionally biased region" description="Basic residues" evidence="1">
    <location>
        <begin position="1"/>
        <end position="12"/>
    </location>
</feature>
<dbReference type="OrthoDB" id="9802472at2"/>
<dbReference type="Pfam" id="PF21686">
    <property type="entry name" value="LigD_Prim-Pol"/>
    <property type="match status" value="1"/>
</dbReference>
<dbReference type="EMBL" id="FNXY01000004">
    <property type="protein sequence ID" value="SEJ00127.1"/>
    <property type="molecule type" value="Genomic_DNA"/>
</dbReference>
<dbReference type="CDD" id="cd04865">
    <property type="entry name" value="LigD_Pol_like_2"/>
    <property type="match status" value="1"/>
</dbReference>
<dbReference type="NCBIfam" id="TIGR02778">
    <property type="entry name" value="ligD_pol"/>
    <property type="match status" value="1"/>
</dbReference>
<dbReference type="Pfam" id="PF13298">
    <property type="entry name" value="LigD_N"/>
    <property type="match status" value="1"/>
</dbReference>
<dbReference type="NCBIfam" id="TIGR02777">
    <property type="entry name" value="LigD_PE_dom"/>
    <property type="match status" value="1"/>
</dbReference>
<dbReference type="InterPro" id="IPR052171">
    <property type="entry name" value="NHEJ_LigD"/>
</dbReference>
<dbReference type="STRING" id="408657.SAMN04487995_2969"/>
<keyword evidence="4" id="KW-0436">Ligase</keyword>
<evidence type="ECO:0000313" key="4">
    <source>
        <dbReference type="EMBL" id="SEJ00127.1"/>
    </source>
</evidence>
<dbReference type="Proteomes" id="UP000199532">
    <property type="component" value="Unassembled WGS sequence"/>
</dbReference>
<dbReference type="InterPro" id="IPR014145">
    <property type="entry name" value="LigD_pol_dom"/>
</dbReference>
<dbReference type="GO" id="GO:0016874">
    <property type="term" value="F:ligase activity"/>
    <property type="evidence" value="ECO:0007669"/>
    <property type="project" value="UniProtKB-KW"/>
</dbReference>
<evidence type="ECO:0000259" key="3">
    <source>
        <dbReference type="Pfam" id="PF21686"/>
    </source>
</evidence>
<dbReference type="PANTHER" id="PTHR42705:SF2">
    <property type="entry name" value="BIFUNCTIONAL NON-HOMOLOGOUS END JOINING PROTEIN LIGD"/>
    <property type="match status" value="1"/>
</dbReference>
<proteinExistence type="predicted"/>
<keyword evidence="5" id="KW-1185">Reference proteome</keyword>
<reference evidence="4 5" key="1">
    <citation type="submission" date="2016-10" db="EMBL/GenBank/DDBJ databases">
        <authorList>
            <person name="de Groot N.N."/>
        </authorList>
    </citation>
    <scope>NUCLEOTIDE SEQUENCE [LARGE SCALE GENOMIC DNA]</scope>
    <source>
        <strain evidence="4 5">DSM 19938</strain>
    </source>
</reference>
<name>A0A1H6VE59_9BACT</name>
<organism evidence="4 5">
    <name type="scientific">Dyadobacter koreensis</name>
    <dbReference type="NCBI Taxonomy" id="408657"/>
    <lineage>
        <taxon>Bacteria</taxon>
        <taxon>Pseudomonadati</taxon>
        <taxon>Bacteroidota</taxon>
        <taxon>Cytophagia</taxon>
        <taxon>Cytophagales</taxon>
        <taxon>Spirosomataceae</taxon>
        <taxon>Dyadobacter</taxon>
    </lineage>
</organism>
<dbReference type="PANTHER" id="PTHR42705">
    <property type="entry name" value="BIFUNCTIONAL NON-HOMOLOGOUS END JOINING PROTEIN LIGD"/>
    <property type="match status" value="1"/>
</dbReference>
<dbReference type="AlphaFoldDB" id="A0A1H6VE59"/>
<feature type="region of interest" description="Disordered" evidence="1">
    <location>
        <begin position="1"/>
        <end position="24"/>
    </location>
</feature>
<feature type="domain" description="DNA ligase D polymerase" evidence="3">
    <location>
        <begin position="237"/>
        <end position="492"/>
    </location>
</feature>